<dbReference type="KEGG" id="tps:THAPSDRAFT_269557"/>
<dbReference type="InterPro" id="IPR036291">
    <property type="entry name" value="NAD(P)-bd_dom_sf"/>
</dbReference>
<dbReference type="Proteomes" id="UP000001449">
    <property type="component" value="Chromosome 11"/>
</dbReference>
<feature type="domain" description="NAD(P)-binding" evidence="1">
    <location>
        <begin position="11"/>
        <end position="236"/>
    </location>
</feature>
<reference evidence="2 3" key="1">
    <citation type="journal article" date="2004" name="Science">
        <title>The genome of the diatom Thalassiosira pseudonana: ecology, evolution, and metabolism.</title>
        <authorList>
            <person name="Armbrust E.V."/>
            <person name="Berges J.A."/>
            <person name="Bowler C."/>
            <person name="Green B.R."/>
            <person name="Martinez D."/>
            <person name="Putnam N.H."/>
            <person name="Zhou S."/>
            <person name="Allen A.E."/>
            <person name="Apt K.E."/>
            <person name="Bechner M."/>
            <person name="Brzezinski M.A."/>
            <person name="Chaal B.K."/>
            <person name="Chiovitti A."/>
            <person name="Davis A.K."/>
            <person name="Demarest M.S."/>
            <person name="Detter J.C."/>
            <person name="Glavina T."/>
            <person name="Goodstein D."/>
            <person name="Hadi M.Z."/>
            <person name="Hellsten U."/>
            <person name="Hildebrand M."/>
            <person name="Jenkins B.D."/>
            <person name="Jurka J."/>
            <person name="Kapitonov V.V."/>
            <person name="Kroger N."/>
            <person name="Lau W.W."/>
            <person name="Lane T.W."/>
            <person name="Larimer F.W."/>
            <person name="Lippmeier J.C."/>
            <person name="Lucas S."/>
            <person name="Medina M."/>
            <person name="Montsant A."/>
            <person name="Obornik M."/>
            <person name="Parker M.S."/>
            <person name="Palenik B."/>
            <person name="Pazour G.J."/>
            <person name="Richardson P.M."/>
            <person name="Rynearson T.A."/>
            <person name="Saito M.A."/>
            <person name="Schwartz D.C."/>
            <person name="Thamatrakoln K."/>
            <person name="Valentin K."/>
            <person name="Vardi A."/>
            <person name="Wilkerson F.P."/>
            <person name="Rokhsar D.S."/>
        </authorList>
    </citation>
    <scope>NUCLEOTIDE SEQUENCE [LARGE SCALE GENOMIC DNA]</scope>
    <source>
        <strain evidence="2 3">CCMP1335</strain>
    </source>
</reference>
<dbReference type="PANTHER" id="PTHR15020:SF11">
    <property type="entry name" value="OS06G0360300 PROTEIN"/>
    <property type="match status" value="1"/>
</dbReference>
<dbReference type="RefSeq" id="XP_002296525.1">
    <property type="nucleotide sequence ID" value="XM_002296489.1"/>
</dbReference>
<name>B8LBQ0_THAPS</name>
<proteinExistence type="predicted"/>
<dbReference type="OMA" id="MANVAHF"/>
<sequence>MTTTTTTLVVGATGNTGKHVVLQLLQQEQNVRAIVRSKERLLNSLEDIVPDASSNLHIISRLDVTEASVLDLSDDELKKATKDCDAVVSCLGHNMTFKGLFAPPRKLVTDATKRLCQAIESNNSVSGKKTKFILMGSDGVANPSGEDNRRSTGERFVLFLLRHLIPPHKDNEMAASYISKVQTPLIEWVVVRPTDLINGEVNEYELFDKPQKSLFDGASGGLATRASVAKSMVDLILTNDLWEEWKGRMPVVHDLE</sequence>
<dbReference type="InParanoid" id="B8LBQ0"/>
<gene>
    <name evidence="2" type="ORF">THAPSDRAFT_269557</name>
</gene>
<dbReference type="AlphaFoldDB" id="B8LBQ0"/>
<accession>B8LBQ0</accession>
<protein>
    <recommendedName>
        <fullName evidence="1">NAD(P)-binding domain-containing protein</fullName>
    </recommendedName>
</protein>
<keyword evidence="3" id="KW-1185">Reference proteome</keyword>
<dbReference type="HOGENOM" id="CLU_025711_4_2_1"/>
<dbReference type="PaxDb" id="35128-Thaps269557"/>
<dbReference type="Pfam" id="PF13460">
    <property type="entry name" value="NAD_binding_10"/>
    <property type="match status" value="1"/>
</dbReference>
<dbReference type="SUPFAM" id="SSF51735">
    <property type="entry name" value="NAD(P)-binding Rossmann-fold domains"/>
    <property type="match status" value="1"/>
</dbReference>
<evidence type="ECO:0000259" key="1">
    <source>
        <dbReference type="Pfam" id="PF13460"/>
    </source>
</evidence>
<organism evidence="2 3">
    <name type="scientific">Thalassiosira pseudonana</name>
    <name type="common">Marine diatom</name>
    <name type="synonym">Cyclotella nana</name>
    <dbReference type="NCBI Taxonomy" id="35128"/>
    <lineage>
        <taxon>Eukaryota</taxon>
        <taxon>Sar</taxon>
        <taxon>Stramenopiles</taxon>
        <taxon>Ochrophyta</taxon>
        <taxon>Bacillariophyta</taxon>
        <taxon>Coscinodiscophyceae</taxon>
        <taxon>Thalassiosirophycidae</taxon>
        <taxon>Thalassiosirales</taxon>
        <taxon>Thalassiosiraceae</taxon>
        <taxon>Thalassiosira</taxon>
    </lineage>
</organism>
<dbReference type="EMBL" id="DS999415">
    <property type="protein sequence ID" value="EED87221.1"/>
    <property type="molecule type" value="Genomic_DNA"/>
</dbReference>
<dbReference type="InterPro" id="IPR016040">
    <property type="entry name" value="NAD(P)-bd_dom"/>
</dbReference>
<dbReference type="Gene3D" id="3.40.50.720">
    <property type="entry name" value="NAD(P)-binding Rossmann-like Domain"/>
    <property type="match status" value="1"/>
</dbReference>
<evidence type="ECO:0000313" key="2">
    <source>
        <dbReference type="EMBL" id="EED87221.1"/>
    </source>
</evidence>
<dbReference type="GeneID" id="7444537"/>
<reference evidence="2 3" key="2">
    <citation type="journal article" date="2008" name="Nature">
        <title>The Phaeodactylum genome reveals the evolutionary history of diatom genomes.</title>
        <authorList>
            <person name="Bowler C."/>
            <person name="Allen A.E."/>
            <person name="Badger J.H."/>
            <person name="Grimwood J."/>
            <person name="Jabbari K."/>
            <person name="Kuo A."/>
            <person name="Maheswari U."/>
            <person name="Martens C."/>
            <person name="Maumus F."/>
            <person name="Otillar R.P."/>
            <person name="Rayko E."/>
            <person name="Salamov A."/>
            <person name="Vandepoele K."/>
            <person name="Beszteri B."/>
            <person name="Gruber A."/>
            <person name="Heijde M."/>
            <person name="Katinka M."/>
            <person name="Mock T."/>
            <person name="Valentin K."/>
            <person name="Verret F."/>
            <person name="Berges J.A."/>
            <person name="Brownlee C."/>
            <person name="Cadoret J.P."/>
            <person name="Chiovitti A."/>
            <person name="Choi C.J."/>
            <person name="Coesel S."/>
            <person name="De Martino A."/>
            <person name="Detter J.C."/>
            <person name="Durkin C."/>
            <person name="Falciatore A."/>
            <person name="Fournet J."/>
            <person name="Haruta M."/>
            <person name="Huysman M.J."/>
            <person name="Jenkins B.D."/>
            <person name="Jiroutova K."/>
            <person name="Jorgensen R.E."/>
            <person name="Joubert Y."/>
            <person name="Kaplan A."/>
            <person name="Kroger N."/>
            <person name="Kroth P.G."/>
            <person name="La Roche J."/>
            <person name="Lindquist E."/>
            <person name="Lommer M."/>
            <person name="Martin-Jezequel V."/>
            <person name="Lopez P.J."/>
            <person name="Lucas S."/>
            <person name="Mangogna M."/>
            <person name="McGinnis K."/>
            <person name="Medlin L.K."/>
            <person name="Montsant A."/>
            <person name="Oudot-Le Secq M.P."/>
            <person name="Napoli C."/>
            <person name="Obornik M."/>
            <person name="Parker M.S."/>
            <person name="Petit J.L."/>
            <person name="Porcel B.M."/>
            <person name="Poulsen N."/>
            <person name="Robison M."/>
            <person name="Rychlewski L."/>
            <person name="Rynearson T.A."/>
            <person name="Schmutz J."/>
            <person name="Shapiro H."/>
            <person name="Siaut M."/>
            <person name="Stanley M."/>
            <person name="Sussman M.R."/>
            <person name="Taylor A.R."/>
            <person name="Vardi A."/>
            <person name="von Dassow P."/>
            <person name="Vyverman W."/>
            <person name="Willis A."/>
            <person name="Wyrwicz L.S."/>
            <person name="Rokhsar D.S."/>
            <person name="Weissenbach J."/>
            <person name="Armbrust E.V."/>
            <person name="Green B.R."/>
            <person name="Van de Peer Y."/>
            <person name="Grigoriev I.V."/>
        </authorList>
    </citation>
    <scope>NUCLEOTIDE SEQUENCE [LARGE SCALE GENOMIC DNA]</scope>
    <source>
        <strain evidence="2 3">CCMP1335</strain>
    </source>
</reference>
<dbReference type="eggNOG" id="ENOG502S1NQ">
    <property type="taxonomic scope" value="Eukaryota"/>
</dbReference>
<dbReference type="STRING" id="35128.B8LBQ0"/>
<evidence type="ECO:0000313" key="3">
    <source>
        <dbReference type="Proteomes" id="UP000001449"/>
    </source>
</evidence>
<dbReference type="PANTHER" id="PTHR15020">
    <property type="entry name" value="FLAVIN REDUCTASE-RELATED"/>
    <property type="match status" value="1"/>
</dbReference>